<name>A0A382GUK0_9ZZZZ</name>
<organism evidence="1">
    <name type="scientific">marine metagenome</name>
    <dbReference type="NCBI Taxonomy" id="408172"/>
    <lineage>
        <taxon>unclassified sequences</taxon>
        <taxon>metagenomes</taxon>
        <taxon>ecological metagenomes</taxon>
    </lineage>
</organism>
<protein>
    <submittedName>
        <fullName evidence="1">Uncharacterized protein</fullName>
    </submittedName>
</protein>
<sequence>MKAPETIVCVDCGGECKLLIHPEKEIEPGDVVAYRCLECMDRWDVVMEEEGIDYE</sequence>
<evidence type="ECO:0000313" key="1">
    <source>
        <dbReference type="EMBL" id="SVB78525.1"/>
    </source>
</evidence>
<accession>A0A382GUK0</accession>
<dbReference type="AlphaFoldDB" id="A0A382GUK0"/>
<reference evidence="1" key="1">
    <citation type="submission" date="2018-05" db="EMBL/GenBank/DDBJ databases">
        <authorList>
            <person name="Lanie J.A."/>
            <person name="Ng W.-L."/>
            <person name="Kazmierczak K.M."/>
            <person name="Andrzejewski T.M."/>
            <person name="Davidsen T.M."/>
            <person name="Wayne K.J."/>
            <person name="Tettelin H."/>
            <person name="Glass J.I."/>
            <person name="Rusch D."/>
            <person name="Podicherti R."/>
            <person name="Tsui H.-C.T."/>
            <person name="Winkler M.E."/>
        </authorList>
    </citation>
    <scope>NUCLEOTIDE SEQUENCE</scope>
</reference>
<gene>
    <name evidence="1" type="ORF">METZ01_LOCUS231379</name>
</gene>
<dbReference type="EMBL" id="UINC01057417">
    <property type="protein sequence ID" value="SVB78525.1"/>
    <property type="molecule type" value="Genomic_DNA"/>
</dbReference>
<proteinExistence type="predicted"/>